<evidence type="ECO:0000313" key="4">
    <source>
        <dbReference type="Proteomes" id="UP000051952"/>
    </source>
</evidence>
<evidence type="ECO:0000313" key="3">
    <source>
        <dbReference type="EMBL" id="CUG91592.1"/>
    </source>
</evidence>
<dbReference type="EMBL" id="CYKH01001941">
    <property type="protein sequence ID" value="CUG91592.1"/>
    <property type="molecule type" value="Genomic_DNA"/>
</dbReference>
<feature type="region of interest" description="Disordered" evidence="2">
    <location>
        <begin position="273"/>
        <end position="297"/>
    </location>
</feature>
<evidence type="ECO:0000256" key="1">
    <source>
        <dbReference type="SAM" id="Coils"/>
    </source>
</evidence>
<name>A0A0S4JQF4_BODSA</name>
<feature type="compositionally biased region" description="Low complexity" evidence="2">
    <location>
        <begin position="359"/>
        <end position="374"/>
    </location>
</feature>
<sequence>MDAYALPREYQRLEHRDPAYNAAWGHLRSSTVLGTDVGSNRYAQPTWGRGLPPPSTSSGPAAFLDVDDPRTLTTYNTAIAAGPTTQLIGVERSSSVAASSVEHSRGELPPALGSLQKSQQSVVVSAPPMAIGSRRKIGSQPMIEPVKATVVPSPNHAAMVAPAVPATPLPTAKSIGIGAMKSRPQHSRTPSQASVESAPMAHRAEAAHVPLHQGRKSPEPTGVPMEHRTVESSRNASAMPSGTVTPSRDYSSQAEHNESRGAYVYSNVHAVSTSPESTFDAPDVPSADPTRQHQLGPSSVVQQEEIPTPLAPVEPLVNVQRDSAQYRPSPQYPTHEQAAVQDIGHTPFNATRWMSNRESPLSSPRRTPTRGSPRANRRTPVGMIDRKRDEQRAELLTGTLREATNRIVFLNKTFREVAEAHRLLHDKEISLRSEVAAAEVDAAATFDQCEDIKLELQRSVETLSDQLRQKRERLEKLRRNNERLKRELGTPE</sequence>
<evidence type="ECO:0000256" key="2">
    <source>
        <dbReference type="SAM" id="MobiDB-lite"/>
    </source>
</evidence>
<reference evidence="4" key="1">
    <citation type="submission" date="2015-09" db="EMBL/GenBank/DDBJ databases">
        <authorList>
            <consortium name="Pathogen Informatics"/>
        </authorList>
    </citation>
    <scope>NUCLEOTIDE SEQUENCE [LARGE SCALE GENOMIC DNA]</scope>
    <source>
        <strain evidence="4">Lake Konstanz</strain>
    </source>
</reference>
<dbReference type="VEuPathDB" id="TriTrypDB:BSAL_32855"/>
<proteinExistence type="predicted"/>
<accession>A0A0S4JQF4</accession>
<gene>
    <name evidence="3" type="ORF">BSAL_32855</name>
</gene>
<organism evidence="3 4">
    <name type="scientific">Bodo saltans</name>
    <name type="common">Flagellated protozoan</name>
    <dbReference type="NCBI Taxonomy" id="75058"/>
    <lineage>
        <taxon>Eukaryota</taxon>
        <taxon>Discoba</taxon>
        <taxon>Euglenozoa</taxon>
        <taxon>Kinetoplastea</taxon>
        <taxon>Metakinetoplastina</taxon>
        <taxon>Eubodonida</taxon>
        <taxon>Bodonidae</taxon>
        <taxon>Bodo</taxon>
    </lineage>
</organism>
<keyword evidence="4" id="KW-1185">Reference proteome</keyword>
<feature type="compositionally biased region" description="Polar residues" evidence="2">
    <location>
        <begin position="232"/>
        <end position="254"/>
    </location>
</feature>
<feature type="coiled-coil region" evidence="1">
    <location>
        <begin position="453"/>
        <end position="487"/>
    </location>
</feature>
<dbReference type="AlphaFoldDB" id="A0A0S4JQF4"/>
<dbReference type="Proteomes" id="UP000051952">
    <property type="component" value="Unassembled WGS sequence"/>
</dbReference>
<keyword evidence="1" id="KW-0175">Coiled coil</keyword>
<feature type="region of interest" description="Disordered" evidence="2">
    <location>
        <begin position="354"/>
        <end position="389"/>
    </location>
</feature>
<protein>
    <submittedName>
        <fullName evidence="3">Uncharacterized protein</fullName>
    </submittedName>
</protein>
<feature type="region of interest" description="Disordered" evidence="2">
    <location>
        <begin position="181"/>
        <end position="255"/>
    </location>
</feature>